<dbReference type="CDD" id="cd00775">
    <property type="entry name" value="LysRS_core"/>
    <property type="match status" value="1"/>
</dbReference>
<keyword evidence="9 11" id="KW-0460">Magnesium</keyword>
<keyword evidence="1 10" id="KW-0820">tRNA-binding</keyword>
<comment type="subunit">
    <text evidence="9">Homodimer.</text>
</comment>
<dbReference type="RefSeq" id="WP_349057344.1">
    <property type="nucleotide sequence ID" value="NZ_JBBMEJ010000019.1"/>
</dbReference>
<feature type="binding site" evidence="9">
    <location>
        <position position="447"/>
    </location>
    <ligand>
        <name>Mg(2+)</name>
        <dbReference type="ChEBI" id="CHEBI:18420"/>
        <label>2</label>
    </ligand>
</feature>
<feature type="binding site" evidence="9">
    <location>
        <position position="440"/>
    </location>
    <ligand>
        <name>Mg(2+)</name>
        <dbReference type="ChEBI" id="CHEBI:18420"/>
        <label>1</label>
    </ligand>
</feature>
<protein>
    <recommendedName>
        <fullName evidence="9">Lysine--tRNA ligase</fullName>
        <ecNumber evidence="9">6.1.1.6</ecNumber>
    </recommendedName>
    <alternativeName>
        <fullName evidence="9">Lysyl-tRNA synthetase</fullName>
        <shortName evidence="9">LysRS</shortName>
    </alternativeName>
</protein>
<keyword evidence="3 9" id="KW-0479">Metal-binding</keyword>
<dbReference type="PROSITE" id="PS50886">
    <property type="entry name" value="TRBD"/>
    <property type="match status" value="1"/>
</dbReference>
<dbReference type="Pfam" id="PF00152">
    <property type="entry name" value="tRNA-synt_2"/>
    <property type="match status" value="1"/>
</dbReference>
<dbReference type="PANTHER" id="PTHR42918:SF15">
    <property type="entry name" value="LYSINE--TRNA LIGASE, CHLOROPLASTIC_MITOCHONDRIAL"/>
    <property type="match status" value="1"/>
</dbReference>
<dbReference type="Gene3D" id="2.40.50.140">
    <property type="entry name" value="Nucleic acid-binding proteins"/>
    <property type="match status" value="2"/>
</dbReference>
<comment type="catalytic activity">
    <reaction evidence="8 9 11">
        <text>tRNA(Lys) + L-lysine + ATP = L-lysyl-tRNA(Lys) + AMP + diphosphate</text>
        <dbReference type="Rhea" id="RHEA:20792"/>
        <dbReference type="Rhea" id="RHEA-COMP:9696"/>
        <dbReference type="Rhea" id="RHEA-COMP:9697"/>
        <dbReference type="ChEBI" id="CHEBI:30616"/>
        <dbReference type="ChEBI" id="CHEBI:32551"/>
        <dbReference type="ChEBI" id="CHEBI:33019"/>
        <dbReference type="ChEBI" id="CHEBI:78442"/>
        <dbReference type="ChEBI" id="CHEBI:78529"/>
        <dbReference type="ChEBI" id="CHEBI:456215"/>
        <dbReference type="EC" id="6.1.1.6"/>
    </reaction>
</comment>
<comment type="cofactor">
    <cofactor evidence="9 11">
        <name>Mg(2+)</name>
        <dbReference type="ChEBI" id="CHEBI:18420"/>
    </cofactor>
    <text evidence="9 11">Binds 3 Mg(2+) ions per subunit.</text>
</comment>
<evidence type="ECO:0000313" key="16">
    <source>
        <dbReference type="Proteomes" id="UP001473063"/>
    </source>
</evidence>
<comment type="similarity">
    <text evidence="9">Belongs to the class-II aminoacyl-tRNA synthetase family.</text>
</comment>
<dbReference type="SUPFAM" id="SSF50249">
    <property type="entry name" value="Nucleic acid-binding proteins"/>
    <property type="match status" value="2"/>
</dbReference>
<dbReference type="EMBL" id="JBBMEJ010000019">
    <property type="protein sequence ID" value="MEQ2371977.1"/>
    <property type="molecule type" value="Genomic_DNA"/>
</dbReference>
<evidence type="ECO:0000256" key="4">
    <source>
        <dbReference type="ARBA" id="ARBA00022741"/>
    </source>
</evidence>
<dbReference type="Pfam" id="PF01336">
    <property type="entry name" value="tRNA_anti-codon"/>
    <property type="match status" value="1"/>
</dbReference>
<evidence type="ECO:0000256" key="11">
    <source>
        <dbReference type="RuleBase" id="RU000336"/>
    </source>
</evidence>
<sequence>MAEQKKQDVNQLLKVRREKLADLQANGRDPFQITKFDQTHHSLEVKKLYEEHEAELLKDRKELDVTGLDEEQAKEAQKKDYEERRSIMDASPIHVAIAGRMMFKRVMGKASFCNIQDLQGSIQVYVARDAIGTDAYADFKKSDIGDIFGLEGFAFRTRTGEISIHAEKMTLLSKSLQILPEKFHGLTDTDTRYRQRYVDLIMNQDSKNVFIKRSQILKEIRNFLAGRDFMEVETPMLVSNAGGAAARPFETHYNALNEDVKLRISLELYLKRLIVGGLERVYEIGRVFRNEGVDTRHNPEFTLMELYQAYTDYEGMMELTESMFRYLAEKVCGSSKISYNGIEIDLGKPFERLTMNDAIKKYAGVDFDQVEDDAAAKKLADEHHIEYEERHKKGDIVNLFFEEYCEKELIQPTFIMDHPIEISPLTKKKPSDPTKVERFELFINTWEMCNAYSELNDPIDQRERFKAQDALADAGDEEANHTDEDFLNALEIGMPPTGGIGYGIDRLVMLLTDSQAIRDVLLFPTMKSLDADKNSEKSKNSTSTEEAQANDNNGFFTPNEKINFSNVKVEPLFEEDVDFDTFSKSDFRAVKVKECVAVPKSKKLLQFTLDDGTGTDRTILSGIHAYYEPEELVGKTLIAITNLPPRKMMGIESCGMLLSAVNNLKDSEDEELHLLMVDNHIPAGAKLY</sequence>
<dbReference type="NCBIfam" id="TIGR00499">
    <property type="entry name" value="lysS_bact"/>
    <property type="match status" value="1"/>
</dbReference>
<keyword evidence="9" id="KW-0648">Protein biosynthesis</keyword>
<evidence type="ECO:0000256" key="5">
    <source>
        <dbReference type="ARBA" id="ARBA00022840"/>
    </source>
</evidence>
<evidence type="ECO:0000256" key="6">
    <source>
        <dbReference type="ARBA" id="ARBA00022884"/>
    </source>
</evidence>
<keyword evidence="2 9" id="KW-0436">Ligase</keyword>
<feature type="binding site" evidence="9">
    <location>
        <position position="447"/>
    </location>
    <ligand>
        <name>Mg(2+)</name>
        <dbReference type="ChEBI" id="CHEBI:18420"/>
        <label>1</label>
    </ligand>
</feature>
<evidence type="ECO:0000256" key="12">
    <source>
        <dbReference type="SAM" id="MobiDB-lite"/>
    </source>
</evidence>
<evidence type="ECO:0000313" key="15">
    <source>
        <dbReference type="EMBL" id="MEQ2371977.1"/>
    </source>
</evidence>
<comment type="subcellular location">
    <subcellularLocation>
        <location evidence="9">Cytoplasm</location>
    </subcellularLocation>
</comment>
<evidence type="ECO:0000256" key="9">
    <source>
        <dbReference type="HAMAP-Rule" id="MF_00252"/>
    </source>
</evidence>
<organism evidence="15 16">
    <name type="scientific">Blautia aquisgranensis</name>
    <dbReference type="NCBI Taxonomy" id="3133153"/>
    <lineage>
        <taxon>Bacteria</taxon>
        <taxon>Bacillati</taxon>
        <taxon>Bacillota</taxon>
        <taxon>Clostridia</taxon>
        <taxon>Lachnospirales</taxon>
        <taxon>Lachnospiraceae</taxon>
        <taxon>Blautia</taxon>
    </lineage>
</organism>
<gene>
    <name evidence="9 15" type="primary">lysS</name>
    <name evidence="15" type="ORF">WMO28_13775</name>
</gene>
<dbReference type="InterPro" id="IPR044136">
    <property type="entry name" value="Lys-tRNA-ligase_II_N"/>
</dbReference>
<dbReference type="GO" id="GO:0004824">
    <property type="term" value="F:lysine-tRNA ligase activity"/>
    <property type="evidence" value="ECO:0007669"/>
    <property type="project" value="UniProtKB-EC"/>
</dbReference>
<evidence type="ECO:0000256" key="7">
    <source>
        <dbReference type="ARBA" id="ARBA00023146"/>
    </source>
</evidence>
<keyword evidence="16" id="KW-1185">Reference proteome</keyword>
<dbReference type="Proteomes" id="UP001473063">
    <property type="component" value="Unassembled WGS sequence"/>
</dbReference>
<comment type="caution">
    <text evidence="15">The sequence shown here is derived from an EMBL/GenBank/DDBJ whole genome shotgun (WGS) entry which is preliminary data.</text>
</comment>
<dbReference type="InterPro" id="IPR004365">
    <property type="entry name" value="NA-bd_OB_tRNA"/>
</dbReference>
<dbReference type="CDD" id="cd02800">
    <property type="entry name" value="tRNA_bind_EcMetRS_like"/>
    <property type="match status" value="1"/>
</dbReference>
<dbReference type="InterPro" id="IPR012340">
    <property type="entry name" value="NA-bd_OB-fold"/>
</dbReference>
<feature type="domain" description="TRNA-binding" evidence="14">
    <location>
        <begin position="581"/>
        <end position="688"/>
    </location>
</feature>
<dbReference type="SUPFAM" id="SSF55681">
    <property type="entry name" value="Class II aaRS and biotin synthetases"/>
    <property type="match status" value="1"/>
</dbReference>
<accession>A0ABV1BI68</accession>
<dbReference type="PROSITE" id="PS50862">
    <property type="entry name" value="AA_TRNA_LIGASE_II"/>
    <property type="match status" value="1"/>
</dbReference>
<evidence type="ECO:0000256" key="1">
    <source>
        <dbReference type="ARBA" id="ARBA00022555"/>
    </source>
</evidence>
<dbReference type="InterPro" id="IPR004364">
    <property type="entry name" value="Aa-tRNA-synt_II"/>
</dbReference>
<dbReference type="InterPro" id="IPR002313">
    <property type="entry name" value="Lys-tRNA-ligase_II"/>
</dbReference>
<evidence type="ECO:0000259" key="13">
    <source>
        <dbReference type="PROSITE" id="PS50862"/>
    </source>
</evidence>
<dbReference type="NCBIfam" id="NF001756">
    <property type="entry name" value="PRK00484.1"/>
    <property type="match status" value="1"/>
</dbReference>
<dbReference type="EC" id="6.1.1.6" evidence="9"/>
<dbReference type="HAMAP" id="MF_00252">
    <property type="entry name" value="Lys_tRNA_synth_class2"/>
    <property type="match status" value="1"/>
</dbReference>
<evidence type="ECO:0000256" key="3">
    <source>
        <dbReference type="ARBA" id="ARBA00022723"/>
    </source>
</evidence>
<keyword evidence="9" id="KW-0963">Cytoplasm</keyword>
<dbReference type="CDD" id="cd04322">
    <property type="entry name" value="LysRS_N"/>
    <property type="match status" value="1"/>
</dbReference>
<evidence type="ECO:0000256" key="8">
    <source>
        <dbReference type="ARBA" id="ARBA00048573"/>
    </source>
</evidence>
<dbReference type="InterPro" id="IPR006195">
    <property type="entry name" value="aa-tRNA-synth_II"/>
</dbReference>
<evidence type="ECO:0000259" key="14">
    <source>
        <dbReference type="PROSITE" id="PS50886"/>
    </source>
</evidence>
<dbReference type="Gene3D" id="3.30.930.10">
    <property type="entry name" value="Bira Bifunctional Protein, Domain 2"/>
    <property type="match status" value="1"/>
</dbReference>
<reference evidence="15 16" key="1">
    <citation type="submission" date="2024-03" db="EMBL/GenBank/DDBJ databases">
        <title>Human intestinal bacterial collection.</title>
        <authorList>
            <person name="Pauvert C."/>
            <person name="Hitch T.C.A."/>
            <person name="Clavel T."/>
        </authorList>
    </citation>
    <scope>NUCLEOTIDE SEQUENCE [LARGE SCALE GENOMIC DNA]</scope>
    <source>
        <strain evidence="15 16">CLA-JM-H16</strain>
    </source>
</reference>
<dbReference type="InterPro" id="IPR004495">
    <property type="entry name" value="Met-tRNA-synth_bsu_C"/>
</dbReference>
<dbReference type="InterPro" id="IPR002547">
    <property type="entry name" value="tRNA-bd_dom"/>
</dbReference>
<dbReference type="InterPro" id="IPR018149">
    <property type="entry name" value="Lys-tRNA-synth_II_C"/>
</dbReference>
<dbReference type="PRINTS" id="PR00982">
    <property type="entry name" value="TRNASYNTHLYS"/>
</dbReference>
<keyword evidence="7 9" id="KW-0030">Aminoacyl-tRNA synthetase</keyword>
<dbReference type="PANTHER" id="PTHR42918">
    <property type="entry name" value="LYSYL-TRNA SYNTHETASE"/>
    <property type="match status" value="1"/>
</dbReference>
<feature type="domain" description="Aminoacyl-transfer RNA synthetases class-II family profile" evidence="13">
    <location>
        <begin position="213"/>
        <end position="524"/>
    </location>
</feature>
<dbReference type="InterPro" id="IPR045864">
    <property type="entry name" value="aa-tRNA-synth_II/BPL/LPL"/>
</dbReference>
<evidence type="ECO:0000256" key="10">
    <source>
        <dbReference type="PROSITE-ProRule" id="PRU00209"/>
    </source>
</evidence>
<keyword evidence="5 9" id="KW-0067">ATP-binding</keyword>
<name>A0ABV1BI68_9FIRM</name>
<proteinExistence type="inferred from homology"/>
<keyword evidence="4 9" id="KW-0547">Nucleotide-binding</keyword>
<keyword evidence="6 10" id="KW-0694">RNA-binding</keyword>
<dbReference type="Pfam" id="PF01588">
    <property type="entry name" value="tRNA_bind"/>
    <property type="match status" value="1"/>
</dbReference>
<evidence type="ECO:0000256" key="2">
    <source>
        <dbReference type="ARBA" id="ARBA00022598"/>
    </source>
</evidence>
<feature type="region of interest" description="Disordered" evidence="12">
    <location>
        <begin position="531"/>
        <end position="555"/>
    </location>
</feature>